<keyword evidence="3" id="KW-1185">Reference proteome</keyword>
<feature type="transmembrane region" description="Helical" evidence="1">
    <location>
        <begin position="34"/>
        <end position="54"/>
    </location>
</feature>
<dbReference type="InterPro" id="IPR014211">
    <property type="entry name" value="Spore_III_AD"/>
</dbReference>
<feature type="transmembrane region" description="Helical" evidence="1">
    <location>
        <begin position="6"/>
        <end position="22"/>
    </location>
</feature>
<keyword evidence="1" id="KW-0472">Membrane</keyword>
<dbReference type="Pfam" id="PF06686">
    <property type="entry name" value="SpoIIIAC"/>
    <property type="match status" value="2"/>
</dbReference>
<feature type="transmembrane region" description="Helical" evidence="1">
    <location>
        <begin position="66"/>
        <end position="85"/>
    </location>
</feature>
<sequence length="129" mass="13598" precursor="true">MDIVQVIGLAIVATVIIAVIKAQRPEIAIQISIAAGIIVFTMILGKISAVIELLNSFAERININTVYISTLLKIVGIAYIAEFGAEVCKDAGESAIASKVELAGKVVIIVLAVPILTSLMDLIVRIIAN</sequence>
<dbReference type="HOGENOM" id="CLU_159353_1_1_9"/>
<dbReference type="RefSeq" id="WP_014255249.1">
    <property type="nucleotide sequence ID" value="NC_016627.1"/>
</dbReference>
<evidence type="ECO:0000313" key="3">
    <source>
        <dbReference type="Proteomes" id="UP000005435"/>
    </source>
</evidence>
<feature type="transmembrane region" description="Helical" evidence="1">
    <location>
        <begin position="106"/>
        <end position="128"/>
    </location>
</feature>
<keyword evidence="1" id="KW-0812">Transmembrane</keyword>
<dbReference type="Proteomes" id="UP000005435">
    <property type="component" value="Chromosome"/>
</dbReference>
<reference evidence="2 3" key="2">
    <citation type="journal article" date="2012" name="Stand. Genomic Sci.">
        <title>Complete Genome Sequence of Clostridium clariflavum DSM 19732.</title>
        <authorList>
            <person name="Izquierdo J.A."/>
            <person name="Goodwin L."/>
            <person name="Davenport K.W."/>
            <person name="Teshima H."/>
            <person name="Bruce D."/>
            <person name="Detter C."/>
            <person name="Tapia R."/>
            <person name="Han S."/>
            <person name="Land M."/>
            <person name="Hauser L."/>
            <person name="Jeffries C.D."/>
            <person name="Han J."/>
            <person name="Pitluck S."/>
            <person name="Nolan M."/>
            <person name="Chen A."/>
            <person name="Huntemann M."/>
            <person name="Mavromatis K."/>
            <person name="Mikhailova N."/>
            <person name="Liolios K."/>
            <person name="Woyke T."/>
            <person name="Lynd L.R."/>
        </authorList>
    </citation>
    <scope>NUCLEOTIDE SEQUENCE [LARGE SCALE GENOMIC DNA]</scope>
    <source>
        <strain evidence="3">DSM 19732 / NBRC 101661 / EBR45</strain>
    </source>
</reference>
<dbReference type="EMBL" id="CP003065">
    <property type="protein sequence ID" value="AEV68669.1"/>
    <property type="molecule type" value="Genomic_DNA"/>
</dbReference>
<dbReference type="OrthoDB" id="1682150at2"/>
<proteinExistence type="predicted"/>
<name>G8LWK1_ACECE</name>
<accession>G8LWK1</accession>
<dbReference type="eggNOG" id="ENOG5032SJW">
    <property type="taxonomic scope" value="Bacteria"/>
</dbReference>
<keyword evidence="1" id="KW-1133">Transmembrane helix</keyword>
<evidence type="ECO:0000256" key="1">
    <source>
        <dbReference type="SAM" id="Phobius"/>
    </source>
</evidence>
<gene>
    <name evidence="2" type="ordered locus">Clocl_2072</name>
</gene>
<evidence type="ECO:0000313" key="2">
    <source>
        <dbReference type="EMBL" id="AEV68669.1"/>
    </source>
</evidence>
<organism evidence="2 3">
    <name type="scientific">Acetivibrio clariflavus (strain DSM 19732 / NBRC 101661 / EBR45)</name>
    <name type="common">Clostridium clariflavum</name>
    <dbReference type="NCBI Taxonomy" id="720554"/>
    <lineage>
        <taxon>Bacteria</taxon>
        <taxon>Bacillati</taxon>
        <taxon>Bacillota</taxon>
        <taxon>Clostridia</taxon>
        <taxon>Eubacteriales</taxon>
        <taxon>Oscillospiraceae</taxon>
        <taxon>Acetivibrio</taxon>
    </lineage>
</organism>
<dbReference type="KEGG" id="ccl:Clocl_2072"/>
<protein>
    <submittedName>
        <fullName evidence="2">Stage III sporulation protein AD</fullName>
    </submittedName>
</protein>
<dbReference type="InterPro" id="IPR025664">
    <property type="entry name" value="Spore_III_AC/AD"/>
</dbReference>
<dbReference type="NCBIfam" id="TIGR02849">
    <property type="entry name" value="spore_III_AD"/>
    <property type="match status" value="1"/>
</dbReference>
<dbReference type="STRING" id="720554.Clocl_2072"/>
<dbReference type="AlphaFoldDB" id="G8LWK1"/>
<reference evidence="3" key="1">
    <citation type="submission" date="2011-12" db="EMBL/GenBank/DDBJ databases">
        <title>Complete sequence of Clostridium clariflavum DSM 19732.</title>
        <authorList>
            <consortium name="US DOE Joint Genome Institute"/>
            <person name="Lucas S."/>
            <person name="Han J."/>
            <person name="Lapidus A."/>
            <person name="Cheng J.-F."/>
            <person name="Goodwin L."/>
            <person name="Pitluck S."/>
            <person name="Peters L."/>
            <person name="Teshima H."/>
            <person name="Detter J.C."/>
            <person name="Han C."/>
            <person name="Tapia R."/>
            <person name="Land M."/>
            <person name="Hauser L."/>
            <person name="Kyrpides N."/>
            <person name="Ivanova N."/>
            <person name="Pagani I."/>
            <person name="Kitzmiller T."/>
            <person name="Lynd L."/>
            <person name="Izquierdo J."/>
            <person name="Woyke T."/>
        </authorList>
    </citation>
    <scope>NUCLEOTIDE SEQUENCE [LARGE SCALE GENOMIC DNA]</scope>
    <source>
        <strain evidence="3">DSM 19732 / NBRC 101661 / EBR45</strain>
    </source>
</reference>